<evidence type="ECO:0000313" key="2">
    <source>
        <dbReference type="RefSeq" id="XP_027069039.1"/>
    </source>
</evidence>
<accession>A0A6P6SSN3</accession>
<sequence>MQSHIFIARGLSCQRQGDWVFVRLSHPTIYTGQMPSMIATKRIGPNPITHMEEARFLKDDETTASLPNFVNVIGNNAKGTIYDVDPLDTLHNMTTSGAASASDSRNGCKLFEATTSCENSFAVVEQNFNLLSYCQYIFVLYLKTLLVCFL</sequence>
<reference evidence="1" key="1">
    <citation type="journal article" date="2025" name="Foods">
        <title>Unveiling the Microbial Signatures of Arabica Coffee Cherries: Insights into Ripeness Specific Diversity, Functional Traits, and Implications for Quality and Safety.</title>
        <authorList>
            <consortium name="RefSeq"/>
            <person name="Tenea G.N."/>
            <person name="Cifuentes V."/>
            <person name="Reyes P."/>
            <person name="Cevallos-Vallejos M."/>
        </authorList>
    </citation>
    <scope>NUCLEOTIDE SEQUENCE [LARGE SCALE GENOMIC DNA]</scope>
</reference>
<reference evidence="2" key="2">
    <citation type="submission" date="2025-08" db="UniProtKB">
        <authorList>
            <consortium name="RefSeq"/>
        </authorList>
    </citation>
    <scope>IDENTIFICATION</scope>
    <source>
        <tissue evidence="2">Leaves</tissue>
    </source>
</reference>
<organism evidence="1 2">
    <name type="scientific">Coffea arabica</name>
    <name type="common">Arabian coffee</name>
    <dbReference type="NCBI Taxonomy" id="13443"/>
    <lineage>
        <taxon>Eukaryota</taxon>
        <taxon>Viridiplantae</taxon>
        <taxon>Streptophyta</taxon>
        <taxon>Embryophyta</taxon>
        <taxon>Tracheophyta</taxon>
        <taxon>Spermatophyta</taxon>
        <taxon>Magnoliopsida</taxon>
        <taxon>eudicotyledons</taxon>
        <taxon>Gunneridae</taxon>
        <taxon>Pentapetalae</taxon>
        <taxon>asterids</taxon>
        <taxon>lamiids</taxon>
        <taxon>Gentianales</taxon>
        <taxon>Rubiaceae</taxon>
        <taxon>Ixoroideae</taxon>
        <taxon>Gardenieae complex</taxon>
        <taxon>Bertiereae - Coffeeae clade</taxon>
        <taxon>Coffeeae</taxon>
        <taxon>Coffea</taxon>
    </lineage>
</organism>
<keyword evidence="1" id="KW-1185">Reference proteome</keyword>
<name>A0A6P6SSN3_COFAR</name>
<dbReference type="Proteomes" id="UP001652660">
    <property type="component" value="Chromosome 6c"/>
</dbReference>
<evidence type="ECO:0000313" key="1">
    <source>
        <dbReference type="Proteomes" id="UP001652660"/>
    </source>
</evidence>
<dbReference type="AlphaFoldDB" id="A0A6P6SSN3"/>
<gene>
    <name evidence="2" type="primary">LOC113694323</name>
</gene>
<protein>
    <submittedName>
        <fullName evidence="2">Uncharacterized protein isoform X1</fullName>
    </submittedName>
</protein>
<proteinExistence type="predicted"/>
<dbReference type="GeneID" id="113694323"/>
<dbReference type="RefSeq" id="XP_027069039.1">
    <property type="nucleotide sequence ID" value="XM_027213238.2"/>
</dbReference>
<dbReference type="OrthoDB" id="1711336at2759"/>